<protein>
    <submittedName>
        <fullName evidence="1">Uncharacterized protein</fullName>
    </submittedName>
</protein>
<comment type="caution">
    <text evidence="1">The sequence shown here is derived from an EMBL/GenBank/DDBJ whole genome shotgun (WGS) entry which is preliminary data.</text>
</comment>
<sequence length="370" mass="41703">MKKLIWLTLLGLLLTGTLCSQELKISGEMWNRWTIVNGKVPADSSNAILKNYFSLERGYFGLEPKFSETVKGRFTVDIFSSDDNKNGAGLKLKYAYLDFSNLIPIPDLTTTVGLQKVYFGSIYDWTYDLIGKAPADEYSITNSSDYGITFNGYFPEGWGEYAVGIYNGEGYKNYGANLKDNIEPAFVGNLRITPVSGIMVGGSIMINSNERKKLLTDNTINPKFNQQLLLDGLGSITYGPINLCLEYISKKVMHADEFSNKDYTANCLSVIPTIKLQKLIGYDLDLIGRYDRWDETDNPSNQNLLNAITAGLNYKFMHNESANPAMQFQINYTYKSYDEEESSASYANKLKDSSTLLLQLKWRFNNTITL</sequence>
<name>A0AC61QJD4_9BACT</name>
<accession>A0AC61QJD4</accession>
<dbReference type="Proteomes" id="UP000294588">
    <property type="component" value="Unassembled WGS sequence"/>
</dbReference>
<reference evidence="1" key="1">
    <citation type="submission" date="2019-03" db="EMBL/GenBank/DDBJ databases">
        <title>Candidatus Syntrophosphaera thermopropionivorans: a novel player in syntrophic propionate oxidation during anaerobic digestion.</title>
        <authorList>
            <person name="Dyksma S."/>
        </authorList>
    </citation>
    <scope>NUCLEOTIDE SEQUENCE</scope>
    <source>
        <strain evidence="1">W5</strain>
    </source>
</reference>
<keyword evidence="2" id="KW-1185">Reference proteome</keyword>
<proteinExistence type="predicted"/>
<gene>
    <name evidence="1" type="ORF">E0946_03695</name>
</gene>
<dbReference type="EMBL" id="SMOG01000008">
    <property type="protein sequence ID" value="TDF73128.1"/>
    <property type="molecule type" value="Genomic_DNA"/>
</dbReference>
<evidence type="ECO:0000313" key="1">
    <source>
        <dbReference type="EMBL" id="TDF73128.1"/>
    </source>
</evidence>
<evidence type="ECO:0000313" key="2">
    <source>
        <dbReference type="Proteomes" id="UP000294588"/>
    </source>
</evidence>
<organism evidence="1 2">
    <name type="scientific">Candidatus Syntrophosphaera thermopropionivorans</name>
    <dbReference type="NCBI Taxonomy" id="2593015"/>
    <lineage>
        <taxon>Bacteria</taxon>
        <taxon>Pseudomonadati</taxon>
        <taxon>Candidatus Cloacimonadota</taxon>
        <taxon>Candidatus Cloacimonadia</taxon>
        <taxon>Candidatus Cloacimonadales</taxon>
        <taxon>Candidatus Cloacimonadaceae</taxon>
        <taxon>Candidatus Syntrophosphaera</taxon>
    </lineage>
</organism>